<evidence type="ECO:0000256" key="1">
    <source>
        <dbReference type="ARBA" id="ARBA00006745"/>
    </source>
</evidence>
<proteinExistence type="inferred from homology"/>
<dbReference type="Gene3D" id="2.30.40.10">
    <property type="entry name" value="Urease, subunit C, domain 1"/>
    <property type="match status" value="1"/>
</dbReference>
<sequence>MTDRLLVVDGLVVTMDPDRRVIEGGAVLLEAGRIAAIGDTAALRARFPGAPELSAKGKAVLPGLIDAHAHAGHTLVKTLGGGDSAKWAEAVEAIYPRGATPDFWGADGSLAALERLKAGVTTSLSIFGAYGSRTDEASHALAHASGYRRVGVRHVICPGASPPPYPNTFFRWDGDSHESLAVTLDRQLQVCEELTAALHDRQGAMSRVMLCAPVAFSGRPGVTAEIAAQYDDTAKQVRALSRRLGVGFTQDGHKGGTVRAAAEAGLLGPDALLSHCIDLHEDEIALIAESGTKVAHNPSANFSIIGRCPAIELMEAGATVAICSDGTAPDRSFDMFRHMFQAMHYHRRHFRDAKVLPPGKALEMITCDAAAALGMAEEVGSLEVGKRADLAIIDLRKPHLWPGDMPLYRLVCFAVGSDVDTVIVGGRIVMAGRTVLTVQEDEILDDATREIGLALDRSGMRPMTVTPESFWKNTRYQ</sequence>
<dbReference type="GO" id="GO:0016810">
    <property type="term" value="F:hydrolase activity, acting on carbon-nitrogen (but not peptide) bonds"/>
    <property type="evidence" value="ECO:0007669"/>
    <property type="project" value="InterPro"/>
</dbReference>
<dbReference type="EMBL" id="FOSQ01000013">
    <property type="protein sequence ID" value="SFK99127.1"/>
    <property type="molecule type" value="Genomic_DNA"/>
</dbReference>
<evidence type="ECO:0000256" key="2">
    <source>
        <dbReference type="ARBA" id="ARBA00022723"/>
    </source>
</evidence>
<evidence type="ECO:0000256" key="4">
    <source>
        <dbReference type="ARBA" id="ARBA00022833"/>
    </source>
</evidence>
<keyword evidence="8" id="KW-1185">Reference proteome</keyword>
<organism evidence="7 8">
    <name type="scientific">Falsiroseomonas stagni DSM 19981</name>
    <dbReference type="NCBI Taxonomy" id="1123062"/>
    <lineage>
        <taxon>Bacteria</taxon>
        <taxon>Pseudomonadati</taxon>
        <taxon>Pseudomonadota</taxon>
        <taxon>Alphaproteobacteria</taxon>
        <taxon>Acetobacterales</taxon>
        <taxon>Roseomonadaceae</taxon>
        <taxon>Falsiroseomonas</taxon>
    </lineage>
</organism>
<evidence type="ECO:0000259" key="5">
    <source>
        <dbReference type="Pfam" id="PF01979"/>
    </source>
</evidence>
<dbReference type="InterPro" id="IPR054418">
    <property type="entry name" value="MQNX/HUTI_composite_N"/>
</dbReference>
<dbReference type="PANTHER" id="PTHR43794">
    <property type="entry name" value="AMINOHYDROLASE SSNA-RELATED"/>
    <property type="match status" value="1"/>
</dbReference>
<dbReference type="GO" id="GO:0046872">
    <property type="term" value="F:metal ion binding"/>
    <property type="evidence" value="ECO:0007669"/>
    <property type="project" value="UniProtKB-KW"/>
</dbReference>
<dbReference type="InterPro" id="IPR050287">
    <property type="entry name" value="MTA/SAH_deaminase"/>
</dbReference>
<dbReference type="InterPro" id="IPR032466">
    <property type="entry name" value="Metal_Hydrolase"/>
</dbReference>
<dbReference type="OrthoDB" id="9796020at2"/>
<reference evidence="7 8" key="1">
    <citation type="submission" date="2016-10" db="EMBL/GenBank/DDBJ databases">
        <authorList>
            <person name="de Groot N.N."/>
        </authorList>
    </citation>
    <scope>NUCLEOTIDE SEQUENCE [LARGE SCALE GENOMIC DNA]</scope>
    <source>
        <strain evidence="7 8">DSM 19981</strain>
    </source>
</reference>
<evidence type="ECO:0000256" key="3">
    <source>
        <dbReference type="ARBA" id="ARBA00022801"/>
    </source>
</evidence>
<evidence type="ECO:0000259" key="6">
    <source>
        <dbReference type="Pfam" id="PF22039"/>
    </source>
</evidence>
<comment type="similarity">
    <text evidence="1">Belongs to the metallo-dependent hydrolases superfamily. ATZ/TRZ family.</text>
</comment>
<protein>
    <submittedName>
        <fullName evidence="7">Cytosine/adenosine deaminase</fullName>
    </submittedName>
</protein>
<dbReference type="STRING" id="1123062.SAMN02745775_11395"/>
<keyword evidence="4" id="KW-0862">Zinc</keyword>
<feature type="domain" description="Aminodeoxyfutalosine deaminase/Imidazolonepropionase-like composite" evidence="6">
    <location>
        <begin position="25"/>
        <end position="50"/>
    </location>
</feature>
<keyword evidence="2" id="KW-0479">Metal-binding</keyword>
<dbReference type="PANTHER" id="PTHR43794:SF11">
    <property type="entry name" value="AMIDOHYDROLASE-RELATED DOMAIN-CONTAINING PROTEIN"/>
    <property type="match status" value="1"/>
</dbReference>
<gene>
    <name evidence="7" type="ORF">SAMN02745775_11395</name>
</gene>
<dbReference type="Pfam" id="PF22039">
    <property type="entry name" value="HUTI_composite_bact"/>
    <property type="match status" value="1"/>
</dbReference>
<dbReference type="SUPFAM" id="SSF51338">
    <property type="entry name" value="Composite domain of metallo-dependent hydrolases"/>
    <property type="match status" value="1"/>
</dbReference>
<dbReference type="SUPFAM" id="SSF51556">
    <property type="entry name" value="Metallo-dependent hydrolases"/>
    <property type="match status" value="1"/>
</dbReference>
<keyword evidence="3" id="KW-0378">Hydrolase</keyword>
<evidence type="ECO:0000313" key="8">
    <source>
        <dbReference type="Proteomes" id="UP000199473"/>
    </source>
</evidence>
<dbReference type="Gene3D" id="3.20.20.140">
    <property type="entry name" value="Metal-dependent hydrolases"/>
    <property type="match status" value="1"/>
</dbReference>
<name>A0A1I4E3I0_9PROT</name>
<dbReference type="InterPro" id="IPR006680">
    <property type="entry name" value="Amidohydro-rel"/>
</dbReference>
<dbReference type="Pfam" id="PF01979">
    <property type="entry name" value="Amidohydro_1"/>
    <property type="match status" value="1"/>
</dbReference>
<feature type="domain" description="Amidohydrolase-related" evidence="5">
    <location>
        <begin position="60"/>
        <end position="429"/>
    </location>
</feature>
<dbReference type="RefSeq" id="WP_092962520.1">
    <property type="nucleotide sequence ID" value="NZ_FOSQ01000013.1"/>
</dbReference>
<dbReference type="Proteomes" id="UP000199473">
    <property type="component" value="Unassembled WGS sequence"/>
</dbReference>
<accession>A0A1I4E3I0</accession>
<dbReference type="InterPro" id="IPR011059">
    <property type="entry name" value="Metal-dep_hydrolase_composite"/>
</dbReference>
<evidence type="ECO:0000313" key="7">
    <source>
        <dbReference type="EMBL" id="SFK99127.1"/>
    </source>
</evidence>
<dbReference type="AlphaFoldDB" id="A0A1I4E3I0"/>